<organism evidence="14 15">
    <name type="scientific">Sphingobium soli</name>
    <dbReference type="NCBI Taxonomy" id="1591116"/>
    <lineage>
        <taxon>Bacteria</taxon>
        <taxon>Pseudomonadati</taxon>
        <taxon>Pseudomonadota</taxon>
        <taxon>Alphaproteobacteria</taxon>
        <taxon>Sphingomonadales</taxon>
        <taxon>Sphingomonadaceae</taxon>
        <taxon>Sphingobium</taxon>
    </lineage>
</organism>
<comment type="similarity">
    <text evidence="2 10">Belongs to the beta sliding clamp family.</text>
</comment>
<dbReference type="InterPro" id="IPR046938">
    <property type="entry name" value="DNA_clamp_sf"/>
</dbReference>
<dbReference type="CDD" id="cd00140">
    <property type="entry name" value="beta_clamp"/>
    <property type="match status" value="1"/>
</dbReference>
<dbReference type="Pfam" id="PF00712">
    <property type="entry name" value="DNA_pol3_beta"/>
    <property type="match status" value="1"/>
</dbReference>
<keyword evidence="8 10" id="KW-0239">DNA-directed DNA polymerase</keyword>
<keyword evidence="9" id="KW-0238">DNA-binding</keyword>
<feature type="domain" description="DNA polymerase III beta sliding clamp central" evidence="12">
    <location>
        <begin position="136"/>
        <end position="248"/>
    </location>
</feature>
<evidence type="ECO:0000256" key="10">
    <source>
        <dbReference type="PIRNR" id="PIRNR000804"/>
    </source>
</evidence>
<dbReference type="SMART" id="SM00480">
    <property type="entry name" value="POL3Bc"/>
    <property type="match status" value="1"/>
</dbReference>
<keyword evidence="5 10" id="KW-0808">Transferase</keyword>
<evidence type="ECO:0000256" key="1">
    <source>
        <dbReference type="ARBA" id="ARBA00004496"/>
    </source>
</evidence>
<comment type="subunit">
    <text evidence="10">Forms a ring-shaped head-to-tail homodimer around DNA.</text>
</comment>
<dbReference type="PANTHER" id="PTHR30478">
    <property type="entry name" value="DNA POLYMERASE III SUBUNIT BETA"/>
    <property type="match status" value="1"/>
</dbReference>
<protein>
    <recommendedName>
        <fullName evidence="3 10">Beta sliding clamp</fullName>
    </recommendedName>
</protein>
<name>A0ABS8H7L1_9SPHN</name>
<feature type="domain" description="DNA polymerase III beta sliding clamp N-terminal" evidence="11">
    <location>
        <begin position="6"/>
        <end position="121"/>
    </location>
</feature>
<dbReference type="PIRSF" id="PIRSF000804">
    <property type="entry name" value="DNA_pol_III_b"/>
    <property type="match status" value="1"/>
</dbReference>
<evidence type="ECO:0000313" key="14">
    <source>
        <dbReference type="EMBL" id="MCC4234525.1"/>
    </source>
</evidence>
<dbReference type="InterPro" id="IPR001001">
    <property type="entry name" value="DNA_polIII_beta"/>
</dbReference>
<evidence type="ECO:0000256" key="3">
    <source>
        <dbReference type="ARBA" id="ARBA00021035"/>
    </source>
</evidence>
<dbReference type="RefSeq" id="WP_228228016.1">
    <property type="nucleotide sequence ID" value="NZ_JAJGNP010000021.1"/>
</dbReference>
<dbReference type="PANTHER" id="PTHR30478:SF0">
    <property type="entry name" value="BETA SLIDING CLAMP"/>
    <property type="match status" value="1"/>
</dbReference>
<keyword evidence="15" id="KW-1185">Reference proteome</keyword>
<dbReference type="EMBL" id="JAJGNP010000021">
    <property type="protein sequence ID" value="MCC4234525.1"/>
    <property type="molecule type" value="Genomic_DNA"/>
</dbReference>
<dbReference type="Pfam" id="PF02768">
    <property type="entry name" value="DNA_pol3_beta_3"/>
    <property type="match status" value="1"/>
</dbReference>
<evidence type="ECO:0000259" key="11">
    <source>
        <dbReference type="Pfam" id="PF00712"/>
    </source>
</evidence>
<keyword evidence="6 10" id="KW-0548">Nucleotidyltransferase</keyword>
<evidence type="ECO:0000256" key="5">
    <source>
        <dbReference type="ARBA" id="ARBA00022679"/>
    </source>
</evidence>
<evidence type="ECO:0000259" key="12">
    <source>
        <dbReference type="Pfam" id="PF02767"/>
    </source>
</evidence>
<gene>
    <name evidence="14" type="primary">dnaN</name>
    <name evidence="14" type="ORF">LL253_17780</name>
</gene>
<proteinExistence type="inferred from homology"/>
<dbReference type="InterPro" id="IPR022635">
    <property type="entry name" value="DNA_polIII_beta_C"/>
</dbReference>
<feature type="domain" description="DNA polymerase III beta sliding clamp C-terminal" evidence="13">
    <location>
        <begin position="251"/>
        <end position="373"/>
    </location>
</feature>
<dbReference type="InterPro" id="IPR022637">
    <property type="entry name" value="DNA_polIII_beta_cen"/>
</dbReference>
<dbReference type="SUPFAM" id="SSF55979">
    <property type="entry name" value="DNA clamp"/>
    <property type="match status" value="3"/>
</dbReference>
<comment type="function">
    <text evidence="10">Confers DNA tethering and processivity to DNA polymerases and other proteins. Acts as a clamp, forming a ring around DNA (a reaction catalyzed by the clamp-loading complex) which diffuses in an ATP-independent manner freely and bidirectionally along dsDNA. Initially characterized for its ability to contact the catalytic subunit of DNA polymerase III (Pol III), a complex, multichain enzyme responsible for most of the replicative synthesis in bacteria; Pol III exhibits 3'-5' exonuclease proofreading activity. The beta chain is required for initiation of replication as well as for processivity of DNA replication.</text>
</comment>
<dbReference type="Gene3D" id="3.10.150.10">
    <property type="entry name" value="DNA Polymerase III, subunit A, domain 2"/>
    <property type="match status" value="1"/>
</dbReference>
<evidence type="ECO:0000256" key="2">
    <source>
        <dbReference type="ARBA" id="ARBA00010752"/>
    </source>
</evidence>
<sequence length="374" mass="40440">MMKVSVKTLREGLKAVKAVVEARNTIPILANVVIRSTPGQAVLIATDLDVMVEKTIDLEEPGSNRAMDFSVQAATLQSIAAKLPSEGVATIEADGNSGIAIKCGRARFKLPTLPTDDFPMLVRADWDAQWEQDGASLVAMIEAVRFAISTEETRYYLNGIYWHVPGESACQFAAATDGHQLARFHHDVPDGAEGMPGIIVSRKTVKVLADLLEEEGGTVDVAVAASRCRFDLGSTVLTAKTVDGTFPDYTRVIPAANQIDAWFDPAVLAEAVDRVLVIQSDKTRVIAMDFTRDKVTLRVTCPEKGMASEEVPIELTGADITIGFNGRYLLDVLARLKGGEGTRARVLLGDSAAPSLWQQSDEARALYVLMPLRV</sequence>
<keyword evidence="4 10" id="KW-0963">Cytoplasm</keyword>
<comment type="caution">
    <text evidence="14">The sequence shown here is derived from an EMBL/GenBank/DDBJ whole genome shotgun (WGS) entry which is preliminary data.</text>
</comment>
<evidence type="ECO:0000256" key="7">
    <source>
        <dbReference type="ARBA" id="ARBA00022705"/>
    </source>
</evidence>
<dbReference type="Gene3D" id="3.70.10.10">
    <property type="match status" value="1"/>
</dbReference>
<keyword evidence="7 10" id="KW-0235">DNA replication</keyword>
<dbReference type="Proteomes" id="UP001198830">
    <property type="component" value="Unassembled WGS sequence"/>
</dbReference>
<dbReference type="NCBIfam" id="TIGR00663">
    <property type="entry name" value="dnan"/>
    <property type="match status" value="1"/>
</dbReference>
<accession>A0ABS8H7L1</accession>
<dbReference type="InterPro" id="IPR022634">
    <property type="entry name" value="DNA_polIII_beta_N"/>
</dbReference>
<comment type="subcellular location">
    <subcellularLocation>
        <location evidence="1 10">Cytoplasm</location>
    </subcellularLocation>
</comment>
<evidence type="ECO:0000256" key="4">
    <source>
        <dbReference type="ARBA" id="ARBA00022490"/>
    </source>
</evidence>
<dbReference type="GO" id="GO:0003887">
    <property type="term" value="F:DNA-directed DNA polymerase activity"/>
    <property type="evidence" value="ECO:0007669"/>
    <property type="project" value="UniProtKB-EC"/>
</dbReference>
<reference evidence="14 15" key="1">
    <citation type="submission" date="2021-10" db="EMBL/GenBank/DDBJ databases">
        <title>The diversity and Nitrogen Metabolism of Culturable Nitrate-Utilizing Bacteria Within the Oxygen Minimum Zone of the Changjiang (Yangtze River)Estuary.</title>
        <authorList>
            <person name="Zhang D."/>
            <person name="Zheng J."/>
            <person name="Liu S."/>
            <person name="He W."/>
        </authorList>
    </citation>
    <scope>NUCLEOTIDE SEQUENCE [LARGE SCALE GENOMIC DNA]</scope>
    <source>
        <strain evidence="14 15">FXH275-2</strain>
    </source>
</reference>
<dbReference type="Pfam" id="PF02767">
    <property type="entry name" value="DNA_pol3_beta_2"/>
    <property type="match status" value="1"/>
</dbReference>
<evidence type="ECO:0000256" key="6">
    <source>
        <dbReference type="ARBA" id="ARBA00022695"/>
    </source>
</evidence>
<evidence type="ECO:0000259" key="13">
    <source>
        <dbReference type="Pfam" id="PF02768"/>
    </source>
</evidence>
<evidence type="ECO:0000256" key="9">
    <source>
        <dbReference type="ARBA" id="ARBA00023125"/>
    </source>
</evidence>
<evidence type="ECO:0000256" key="8">
    <source>
        <dbReference type="ARBA" id="ARBA00022932"/>
    </source>
</evidence>
<evidence type="ECO:0000313" key="15">
    <source>
        <dbReference type="Proteomes" id="UP001198830"/>
    </source>
</evidence>